<dbReference type="EMBL" id="CAUJNA010003225">
    <property type="protein sequence ID" value="CAJ1396291.1"/>
    <property type="molecule type" value="Genomic_DNA"/>
</dbReference>
<feature type="region of interest" description="Disordered" evidence="1">
    <location>
        <begin position="162"/>
        <end position="218"/>
    </location>
</feature>
<keyword evidence="4" id="KW-1185">Reference proteome</keyword>
<feature type="compositionally biased region" description="Basic and acidic residues" evidence="1">
    <location>
        <begin position="197"/>
        <end position="218"/>
    </location>
</feature>
<feature type="transmembrane region" description="Helical" evidence="2">
    <location>
        <begin position="365"/>
        <end position="387"/>
    </location>
</feature>
<gene>
    <name evidence="3" type="ORF">EVOR1521_LOCUS20547</name>
</gene>
<sequence length="604" mass="67250">MASVETMEPSMSKVVKSLENKMELLLAQFQAFTQTQETQHEEVLLLIKGPRFSRLSKSSRESGQAFATVVCNSSHDVLRSDEEVNAKKSLKVPPPLWGRMNSALSRAENDISGWVGEVKNRQDMESKKSAKVKDVASEFRHTISVVPSVLDMQAAFEHCVASNRSPKSECQRTPEDPRPSPPEEPQLPLIGSIPATEKIKDTDSPRRDSCRCRDTTDSPRWREGQEIENMMSLSKRSHTHIMDLYSQPYESSTEPLDCGVYQDLGCRISVNLPRFALGVPVLLAALATFLHLYCWPLGCAYGSGHAFTTVASAVFSLFAVACLYFLRHAILSPDMALAVKKLQLFLDSFTTPWARRCRQEQRRSLVVWLILLLTFVSEQVCEAYRAAPGSMDEQHLRVIVISLSALSFALSSGMVVLVAYVQQHFLLGLDTSVDCWCCSLLEEPDFSLGVDSWNCLQALLKCIGRELASSFLAVQVLGAGGFIYLLASTVTALFQHGLDMEMLLPEGLKLLPLLVYFMLEMRVFSRGASLTQKCRVVPSFVNQIPSATLLDTERQYLVRFVEDSSAGFQVRDVQLTPEMFLKIFIFFGGLVSGLIGILSRVSLS</sequence>
<dbReference type="AlphaFoldDB" id="A0AA36NAG0"/>
<feature type="transmembrane region" description="Helical" evidence="2">
    <location>
        <begin position="275"/>
        <end position="293"/>
    </location>
</feature>
<feature type="transmembrane region" description="Helical" evidence="2">
    <location>
        <begin position="507"/>
        <end position="525"/>
    </location>
</feature>
<evidence type="ECO:0000313" key="4">
    <source>
        <dbReference type="Proteomes" id="UP001178507"/>
    </source>
</evidence>
<feature type="transmembrane region" description="Helical" evidence="2">
    <location>
        <begin position="467"/>
        <end position="487"/>
    </location>
</feature>
<feature type="compositionally biased region" description="Basic and acidic residues" evidence="1">
    <location>
        <begin position="166"/>
        <end position="178"/>
    </location>
</feature>
<organism evidence="3 4">
    <name type="scientific">Effrenium voratum</name>
    <dbReference type="NCBI Taxonomy" id="2562239"/>
    <lineage>
        <taxon>Eukaryota</taxon>
        <taxon>Sar</taxon>
        <taxon>Alveolata</taxon>
        <taxon>Dinophyceae</taxon>
        <taxon>Suessiales</taxon>
        <taxon>Symbiodiniaceae</taxon>
        <taxon>Effrenium</taxon>
    </lineage>
</organism>
<reference evidence="3" key="1">
    <citation type="submission" date="2023-08" db="EMBL/GenBank/DDBJ databases">
        <authorList>
            <person name="Chen Y."/>
            <person name="Shah S."/>
            <person name="Dougan E. K."/>
            <person name="Thang M."/>
            <person name="Chan C."/>
        </authorList>
    </citation>
    <scope>NUCLEOTIDE SEQUENCE</scope>
</reference>
<feature type="transmembrane region" description="Helical" evidence="2">
    <location>
        <begin position="399"/>
        <end position="421"/>
    </location>
</feature>
<proteinExistence type="predicted"/>
<feature type="transmembrane region" description="Helical" evidence="2">
    <location>
        <begin position="579"/>
        <end position="598"/>
    </location>
</feature>
<keyword evidence="2" id="KW-0472">Membrane</keyword>
<keyword evidence="2" id="KW-0812">Transmembrane</keyword>
<evidence type="ECO:0000313" key="3">
    <source>
        <dbReference type="EMBL" id="CAJ1396291.1"/>
    </source>
</evidence>
<comment type="caution">
    <text evidence="3">The sequence shown here is derived from an EMBL/GenBank/DDBJ whole genome shotgun (WGS) entry which is preliminary data.</text>
</comment>
<evidence type="ECO:0000256" key="1">
    <source>
        <dbReference type="SAM" id="MobiDB-lite"/>
    </source>
</evidence>
<evidence type="ECO:0000256" key="2">
    <source>
        <dbReference type="SAM" id="Phobius"/>
    </source>
</evidence>
<name>A0AA36NAG0_9DINO</name>
<feature type="transmembrane region" description="Helical" evidence="2">
    <location>
        <begin position="305"/>
        <end position="326"/>
    </location>
</feature>
<dbReference type="Proteomes" id="UP001178507">
    <property type="component" value="Unassembled WGS sequence"/>
</dbReference>
<keyword evidence="2" id="KW-1133">Transmembrane helix</keyword>
<accession>A0AA36NAG0</accession>
<protein>
    <submittedName>
        <fullName evidence="3">Uncharacterized protein</fullName>
    </submittedName>
</protein>